<reference evidence="6" key="1">
    <citation type="submission" date="2016-10" db="EMBL/GenBank/DDBJ databases">
        <authorList>
            <person name="Varghese N."/>
            <person name="Submissions S."/>
        </authorList>
    </citation>
    <scope>NUCLEOTIDE SEQUENCE [LARGE SCALE GENOMIC DNA]</scope>
    <source>
        <strain evidence="6">DSM 13577</strain>
    </source>
</reference>
<dbReference type="SUPFAM" id="SSF46894">
    <property type="entry name" value="C-terminal effector domain of the bipartite response regulators"/>
    <property type="match status" value="1"/>
</dbReference>
<dbReference type="Gene3D" id="1.25.40.10">
    <property type="entry name" value="Tetratricopeptide repeat domain"/>
    <property type="match status" value="1"/>
</dbReference>
<dbReference type="PANTHER" id="PTHR44688">
    <property type="entry name" value="DNA-BINDING TRANSCRIPTIONAL ACTIVATOR DEVR_DOSR"/>
    <property type="match status" value="1"/>
</dbReference>
<dbReference type="InterPro" id="IPR000792">
    <property type="entry name" value="Tscrpt_reg_LuxR_C"/>
</dbReference>
<proteinExistence type="predicted"/>
<dbReference type="AlphaFoldDB" id="A0A1H9ZNQ6"/>
<dbReference type="STRING" id="1120990.SAMN03080614_101139"/>
<evidence type="ECO:0000256" key="2">
    <source>
        <dbReference type="ARBA" id="ARBA00023125"/>
    </source>
</evidence>
<dbReference type="PROSITE" id="PS00622">
    <property type="entry name" value="HTH_LUXR_1"/>
    <property type="match status" value="1"/>
</dbReference>
<evidence type="ECO:0000259" key="4">
    <source>
        <dbReference type="PROSITE" id="PS50043"/>
    </source>
</evidence>
<dbReference type="SUPFAM" id="SSF48452">
    <property type="entry name" value="TPR-like"/>
    <property type="match status" value="1"/>
</dbReference>
<evidence type="ECO:0000313" key="5">
    <source>
        <dbReference type="EMBL" id="SES83361.1"/>
    </source>
</evidence>
<dbReference type="CDD" id="cd06170">
    <property type="entry name" value="LuxR_C_like"/>
    <property type="match status" value="1"/>
</dbReference>
<dbReference type="Proteomes" id="UP000243819">
    <property type="component" value="Unassembled WGS sequence"/>
</dbReference>
<protein>
    <submittedName>
        <fullName evidence="5">Regulatory protein, luxR family</fullName>
    </submittedName>
</protein>
<gene>
    <name evidence="5" type="ORF">SAMN03080614_101139</name>
</gene>
<accession>A0A1H9ZNQ6</accession>
<evidence type="ECO:0000256" key="3">
    <source>
        <dbReference type="ARBA" id="ARBA00023163"/>
    </source>
</evidence>
<keyword evidence="6" id="KW-1185">Reference proteome</keyword>
<dbReference type="InterPro" id="IPR011990">
    <property type="entry name" value="TPR-like_helical_dom_sf"/>
</dbReference>
<dbReference type="PRINTS" id="PR00038">
    <property type="entry name" value="HTHLUXR"/>
</dbReference>
<dbReference type="GO" id="GO:0003677">
    <property type="term" value="F:DNA binding"/>
    <property type="evidence" value="ECO:0007669"/>
    <property type="project" value="UniProtKB-KW"/>
</dbReference>
<dbReference type="OrthoDB" id="9789465at2"/>
<evidence type="ECO:0000256" key="1">
    <source>
        <dbReference type="ARBA" id="ARBA00023015"/>
    </source>
</evidence>
<keyword evidence="1" id="KW-0805">Transcription regulation</keyword>
<dbReference type="InterPro" id="IPR036388">
    <property type="entry name" value="WH-like_DNA-bd_sf"/>
</dbReference>
<feature type="domain" description="HTH luxR-type" evidence="4">
    <location>
        <begin position="204"/>
        <end position="269"/>
    </location>
</feature>
<keyword evidence="2" id="KW-0238">DNA-binding</keyword>
<dbReference type="GO" id="GO:0006355">
    <property type="term" value="P:regulation of DNA-templated transcription"/>
    <property type="evidence" value="ECO:0007669"/>
    <property type="project" value="InterPro"/>
</dbReference>
<evidence type="ECO:0000313" key="6">
    <source>
        <dbReference type="Proteomes" id="UP000243819"/>
    </source>
</evidence>
<name>A0A1H9ZNQ6_9FIRM</name>
<dbReference type="PANTHER" id="PTHR44688:SF16">
    <property type="entry name" value="DNA-BINDING TRANSCRIPTIONAL ACTIVATOR DEVR_DOSR"/>
    <property type="match status" value="1"/>
</dbReference>
<dbReference type="SMART" id="SM00421">
    <property type="entry name" value="HTH_LUXR"/>
    <property type="match status" value="1"/>
</dbReference>
<dbReference type="PROSITE" id="PS50043">
    <property type="entry name" value="HTH_LUXR_2"/>
    <property type="match status" value="1"/>
</dbReference>
<dbReference type="Gene3D" id="1.10.10.10">
    <property type="entry name" value="Winged helix-like DNA-binding domain superfamily/Winged helix DNA-binding domain"/>
    <property type="match status" value="1"/>
</dbReference>
<dbReference type="EMBL" id="FOIF01000011">
    <property type="protein sequence ID" value="SES83361.1"/>
    <property type="molecule type" value="Genomic_DNA"/>
</dbReference>
<keyword evidence="3" id="KW-0804">Transcription</keyword>
<dbReference type="InterPro" id="IPR016032">
    <property type="entry name" value="Sig_transdc_resp-reg_C-effctor"/>
</dbReference>
<sequence>MEKGNIEGAEHYIEKGLYLSKPEKPYYIWNSFYKVALLNYQKKYHQALELINEINFNSSETLSSVFLYISALWESRINLKLGNKFKAKEILSSLGIKENSLVQYGLEEGYLILFNILLEEEKISAAIGKQLKIIEENAQLKGDKKLYIETLLLSSRLEKKLGNRERAEKILEKAKKVAEDSGYYQIIKEEKINIPIQVNSSQNSYDLVEDLTTRELEILQLLGLGFSNQQIADKLFLTVGTVKWYTSNIYGKLGVKSRTQAVAMGRKLKLFD</sequence>
<dbReference type="Pfam" id="PF00196">
    <property type="entry name" value="GerE"/>
    <property type="match status" value="1"/>
</dbReference>
<organism evidence="5 6">
    <name type="scientific">Anaerobranca gottschalkii DSM 13577</name>
    <dbReference type="NCBI Taxonomy" id="1120990"/>
    <lineage>
        <taxon>Bacteria</taxon>
        <taxon>Bacillati</taxon>
        <taxon>Bacillota</taxon>
        <taxon>Clostridia</taxon>
        <taxon>Eubacteriales</taxon>
        <taxon>Proteinivoracaceae</taxon>
        <taxon>Anaerobranca</taxon>
    </lineage>
</organism>